<evidence type="ECO:0000256" key="19">
    <source>
        <dbReference type="ARBA" id="ARBA00037124"/>
    </source>
</evidence>
<evidence type="ECO:0000256" key="5">
    <source>
        <dbReference type="ARBA" id="ARBA00012783"/>
    </source>
</evidence>
<feature type="binding site" evidence="32">
    <location>
        <position position="425"/>
    </location>
    <ligand>
        <name>Zn(2+)</name>
        <dbReference type="ChEBI" id="CHEBI:29105"/>
        <note>catalytic</note>
    </ligand>
</feature>
<evidence type="ECO:0000256" key="3">
    <source>
        <dbReference type="ARBA" id="ARBA00005189"/>
    </source>
</evidence>
<evidence type="ECO:0000256" key="11">
    <source>
        <dbReference type="ARBA" id="ARBA00022833"/>
    </source>
</evidence>
<comment type="subcellular location">
    <subcellularLocation>
        <location evidence="2">Peroxisome</location>
    </subcellularLocation>
</comment>
<dbReference type="EC" id="3.5.4.5" evidence="5"/>
<evidence type="ECO:0000256" key="27">
    <source>
        <dbReference type="ARBA" id="ARBA00049386"/>
    </source>
</evidence>
<evidence type="ECO:0000256" key="2">
    <source>
        <dbReference type="ARBA" id="ARBA00004275"/>
    </source>
</evidence>
<dbReference type="InterPro" id="IPR009073">
    <property type="entry name" value="HscB_oligo_C"/>
</dbReference>
<evidence type="ECO:0000256" key="18">
    <source>
        <dbReference type="ARBA" id="ARBA00032005"/>
    </source>
</evidence>
<sequence length="819" mass="88932">MDDVTGRESKAEIVLASALRLATQTNISHQDQPPGYPHLYSYTSRPIYLLSLLQMRSIRLSAARRFRAPLASEGPTTTPLRTRRIAPPYLLCTHRISPQPALRRFQSTSTSSNTVEKPFEKQDSKQQQQPETYYSFFPQTLPEGPPPKGPFDIDLNALKKEFLKLQSTAHPDLHPQADKKRAEAHSAQINEAYKTLQSPLLRAQYLLSLRGEDMGDESATVDDMVLLSEVLAAREAIATREAYDEATWDGTLYEIWSENERRIKRCIRAIDKAFKKDDLKTARREAVALRYWVNIKETIQEGYLPLSPLRQTSAQHYPKSSPHRNSSLASFPSFPTMSTSSIPKFSPGEAVTEKDGLIHGVSAPELQVLGEGCFEAKVKAYCPYSLFRVGASLLLSTATSTNVTPDQHTIIGANVENAAYPVGTCAERVAMGTAVVAGHLIGSFKAVGVTTDIDDFCSPCGMCRQFLREFLNLDTPIFMFNKEGKWIVRTMGELLPLSFGPDHLPTGKMTEFNGDRDAGNMDSEHFSPYRADGKLYGFVCVVTGATQPVGKAIVAELAAHGAACIYACASLPFESSASTTSLPTTQQYPNTKIIPYPYNIASEEDTLSLIDDILNTWGRLDVWTSSTGLLGPPSINQTGPKDLYAAFDTNALPAFFALKYAPAAMRKTTPKGSYPNAAPKDVAYGSIIVVTSVAGTYGGCWAPAFTMASHAALGVVRSGVLVLKGTGVRINAVAAGQIDVGVDLKDCGLKEMAMGQFPPAALQGEESQKRGIGLERAGRPEEVARTVGFLASGFSSYITGAELRVDGGAGVMNPITVPV</sequence>
<dbReference type="PROSITE" id="PS51747">
    <property type="entry name" value="CYT_DCMP_DEAMINASES_2"/>
    <property type="match status" value="1"/>
</dbReference>
<dbReference type="CDD" id="cd05233">
    <property type="entry name" value="SDR_c"/>
    <property type="match status" value="1"/>
</dbReference>
<evidence type="ECO:0000256" key="25">
    <source>
        <dbReference type="ARBA" id="ARBA00049108"/>
    </source>
</evidence>
<dbReference type="InterPro" id="IPR004640">
    <property type="entry name" value="HscB"/>
</dbReference>
<dbReference type="AlphaFoldDB" id="A0A3M7LX82"/>
<dbReference type="SUPFAM" id="SSF47144">
    <property type="entry name" value="HSC20 (HSCB), C-terminal oligomerisation domain"/>
    <property type="match status" value="1"/>
</dbReference>
<evidence type="ECO:0000256" key="32">
    <source>
        <dbReference type="PIRSR" id="PIRSR606262-3"/>
    </source>
</evidence>
<protein>
    <recommendedName>
        <fullName evidence="22">Peroxisomal trans-2-enoyl-CoA reductase</fullName>
        <ecNumber evidence="21">1.3.1.38</ecNumber>
        <ecNumber evidence="5">3.5.4.5</ecNumber>
    </recommendedName>
    <alternativeName>
        <fullName evidence="18">Cytidine aminohydrolase</fullName>
    </alternativeName>
</protein>
<evidence type="ECO:0000313" key="36">
    <source>
        <dbReference type="EMBL" id="RMZ66824.1"/>
    </source>
</evidence>
<keyword evidence="11 32" id="KW-0862">Zinc</keyword>
<dbReference type="NCBIfam" id="TIGR00714">
    <property type="entry name" value="hscB"/>
    <property type="match status" value="1"/>
</dbReference>
<evidence type="ECO:0000256" key="1">
    <source>
        <dbReference type="ARBA" id="ARBA00003949"/>
    </source>
</evidence>
<dbReference type="GO" id="GO:0044571">
    <property type="term" value="P:[2Fe-2S] cluster assembly"/>
    <property type="evidence" value="ECO:0007669"/>
    <property type="project" value="InterPro"/>
</dbReference>
<evidence type="ECO:0000256" key="22">
    <source>
        <dbReference type="ARBA" id="ARBA00041063"/>
    </source>
</evidence>
<dbReference type="EMBL" id="KE747809">
    <property type="protein sequence ID" value="RMZ66824.1"/>
    <property type="molecule type" value="Genomic_DNA"/>
</dbReference>
<keyword evidence="14" id="KW-0443">Lipid metabolism</keyword>
<accession>A0A3M7LX82</accession>
<comment type="catalytic activity">
    <reaction evidence="27">
        <text>(2E)-decenoyl-CoA + NADPH + H(+) = decanoyl-CoA + NADP(+)</text>
        <dbReference type="Rhea" id="RHEA:44960"/>
        <dbReference type="ChEBI" id="CHEBI:15378"/>
        <dbReference type="ChEBI" id="CHEBI:57783"/>
        <dbReference type="ChEBI" id="CHEBI:58349"/>
        <dbReference type="ChEBI" id="CHEBI:61406"/>
        <dbReference type="ChEBI" id="CHEBI:61430"/>
    </reaction>
    <physiologicalReaction direction="left-to-right" evidence="27">
        <dbReference type="Rhea" id="RHEA:44961"/>
    </physiologicalReaction>
</comment>
<evidence type="ECO:0000256" key="28">
    <source>
        <dbReference type="ARBA" id="ARBA00049558"/>
    </source>
</evidence>
<dbReference type="GO" id="GO:0051087">
    <property type="term" value="F:protein-folding chaperone binding"/>
    <property type="evidence" value="ECO:0007669"/>
    <property type="project" value="InterPro"/>
</dbReference>
<dbReference type="CDD" id="cd06257">
    <property type="entry name" value="DnaJ"/>
    <property type="match status" value="1"/>
</dbReference>
<name>A0A3M7LX82_9PLEO</name>
<dbReference type="GO" id="GO:0008270">
    <property type="term" value="F:zinc ion binding"/>
    <property type="evidence" value="ECO:0007669"/>
    <property type="project" value="InterPro"/>
</dbReference>
<dbReference type="PROSITE" id="PS00903">
    <property type="entry name" value="CYT_DCMP_DEAMINASES_1"/>
    <property type="match status" value="1"/>
</dbReference>
<dbReference type="Pfam" id="PF13561">
    <property type="entry name" value="adh_short_C2"/>
    <property type="match status" value="1"/>
</dbReference>
<dbReference type="Gene3D" id="3.40.50.720">
    <property type="entry name" value="NAD(P)-binding Rossmann-like Domain"/>
    <property type="match status" value="1"/>
</dbReference>
<dbReference type="GO" id="GO:0033306">
    <property type="term" value="P:phytol metabolic process"/>
    <property type="evidence" value="ECO:0007669"/>
    <property type="project" value="TreeGrafter"/>
</dbReference>
<comment type="subunit">
    <text evidence="20">Interacts with PEX5, probably required to target it into peroxisomes.</text>
</comment>
<evidence type="ECO:0000256" key="14">
    <source>
        <dbReference type="ARBA" id="ARBA00023098"/>
    </source>
</evidence>
<evidence type="ECO:0000256" key="24">
    <source>
        <dbReference type="ARBA" id="ARBA00048686"/>
    </source>
</evidence>
<dbReference type="GO" id="GO:0001671">
    <property type="term" value="F:ATPase activator activity"/>
    <property type="evidence" value="ECO:0007669"/>
    <property type="project" value="InterPro"/>
</dbReference>
<keyword evidence="8 32" id="KW-0479">Metal-binding</keyword>
<dbReference type="Pfam" id="PF00383">
    <property type="entry name" value="dCMP_cyt_deam_1"/>
    <property type="match status" value="1"/>
</dbReference>
<keyword evidence="17" id="KW-0143">Chaperone</keyword>
<evidence type="ECO:0000313" key="37">
    <source>
        <dbReference type="Proteomes" id="UP000265663"/>
    </source>
</evidence>
<dbReference type="InterPro" id="IPR006262">
    <property type="entry name" value="Cyt_deam_tetra"/>
</dbReference>
<dbReference type="InterPro" id="IPR016193">
    <property type="entry name" value="Cytidine_deaminase-like"/>
</dbReference>
<organism evidence="36 37">
    <name type="scientific">Pyrenophora seminiperda CCB06</name>
    <dbReference type="NCBI Taxonomy" id="1302712"/>
    <lineage>
        <taxon>Eukaryota</taxon>
        <taxon>Fungi</taxon>
        <taxon>Dikarya</taxon>
        <taxon>Ascomycota</taxon>
        <taxon>Pezizomycotina</taxon>
        <taxon>Dothideomycetes</taxon>
        <taxon>Pleosporomycetidae</taxon>
        <taxon>Pleosporales</taxon>
        <taxon>Pleosporineae</taxon>
        <taxon>Pleosporaceae</taxon>
        <taxon>Pyrenophora</taxon>
    </lineage>
</organism>
<evidence type="ECO:0000256" key="26">
    <source>
        <dbReference type="ARBA" id="ARBA00049251"/>
    </source>
</evidence>
<evidence type="ECO:0000256" key="29">
    <source>
        <dbReference type="ARBA" id="ARBA00049559"/>
    </source>
</evidence>
<comment type="function">
    <text evidence="1">This enzyme scavenges exogenous and endogenous cytidine and 2'-deoxycytidine for UMP synthesis.</text>
</comment>
<evidence type="ECO:0000259" key="34">
    <source>
        <dbReference type="PROSITE" id="PS50076"/>
    </source>
</evidence>
<dbReference type="InterPro" id="IPR036291">
    <property type="entry name" value="NAD(P)-bd_dom_sf"/>
</dbReference>
<feature type="binding site" evidence="32">
    <location>
        <position position="463"/>
    </location>
    <ligand>
        <name>Zn(2+)</name>
        <dbReference type="ChEBI" id="CHEBI:29105"/>
        <note>catalytic</note>
    </ligand>
</feature>
<dbReference type="InterPro" id="IPR002125">
    <property type="entry name" value="CMP_dCMP_dom"/>
</dbReference>
<dbReference type="InterPro" id="IPR052388">
    <property type="entry name" value="Peroxisomal_t2-enoyl-CoA_red"/>
</dbReference>
<dbReference type="NCBIfam" id="TIGR01354">
    <property type="entry name" value="cyt_deam_tetra"/>
    <property type="match status" value="1"/>
</dbReference>
<dbReference type="OrthoDB" id="414540at2759"/>
<dbReference type="SUPFAM" id="SSF51735">
    <property type="entry name" value="NAD(P)-binding Rossmann-fold domains"/>
    <property type="match status" value="1"/>
</dbReference>
<dbReference type="Gene3D" id="1.10.287.110">
    <property type="entry name" value="DnaJ domain"/>
    <property type="match status" value="1"/>
</dbReference>
<feature type="binding site" evidence="32">
    <location>
        <position position="460"/>
    </location>
    <ligand>
        <name>Zn(2+)</name>
        <dbReference type="ChEBI" id="CHEBI:29105"/>
        <note>catalytic</note>
    </ligand>
</feature>
<evidence type="ECO:0000256" key="7">
    <source>
        <dbReference type="ARBA" id="ARBA00022553"/>
    </source>
</evidence>
<evidence type="ECO:0000256" key="8">
    <source>
        <dbReference type="ARBA" id="ARBA00022723"/>
    </source>
</evidence>
<dbReference type="EC" id="1.3.1.38" evidence="21"/>
<dbReference type="GO" id="GO:0006139">
    <property type="term" value="P:nucleobase-containing compound metabolic process"/>
    <property type="evidence" value="ECO:0007669"/>
    <property type="project" value="UniProtKB-ARBA"/>
</dbReference>
<evidence type="ECO:0000256" key="6">
    <source>
        <dbReference type="ARBA" id="ARBA00022516"/>
    </source>
</evidence>
<reference evidence="36 37" key="1">
    <citation type="journal article" date="2014" name="PLoS ONE">
        <title>De novo Genome Assembly of the Fungal Plant Pathogen Pyrenophora semeniperda.</title>
        <authorList>
            <person name="Soliai M.M."/>
            <person name="Meyer S.E."/>
            <person name="Udall J.A."/>
            <person name="Elzinga D.E."/>
            <person name="Hermansen R.A."/>
            <person name="Bodily P.M."/>
            <person name="Hart A.A."/>
            <person name="Coleman C.E."/>
        </authorList>
    </citation>
    <scope>NUCLEOTIDE SEQUENCE [LARGE SCALE GENOMIC DNA]</scope>
    <source>
        <strain evidence="36 37">CCB06</strain>
        <tissue evidence="36">Mycelium</tissue>
    </source>
</reference>
<keyword evidence="12" id="KW-0521">NADP</keyword>
<dbReference type="InterPro" id="IPR016192">
    <property type="entry name" value="APOBEC/CMP_deaminase_Zn-bd"/>
</dbReference>
<dbReference type="SUPFAM" id="SSF53927">
    <property type="entry name" value="Cytidine deaminase-like"/>
    <property type="match status" value="1"/>
</dbReference>
<comment type="function">
    <text evidence="19">Participates in chain elongation of fatty acids. Catalyzes the reduction of trans-2-enoyl-CoAs of varying chain lengths from 6:1 to 16:1, having maximum activity with 10:1 CoA. Has no 2,4-dienoyl-CoA reductase activity.</text>
</comment>
<dbReference type="InterPro" id="IPR001623">
    <property type="entry name" value="DnaJ_domain"/>
</dbReference>
<feature type="active site" description="Proton donor" evidence="30">
    <location>
        <position position="427"/>
    </location>
</feature>
<keyword evidence="16" id="KW-0275">Fatty acid biosynthesis</keyword>
<keyword evidence="10" id="KW-0276">Fatty acid metabolism</keyword>
<evidence type="ECO:0000256" key="15">
    <source>
        <dbReference type="ARBA" id="ARBA00023140"/>
    </source>
</evidence>
<comment type="catalytic activity">
    <reaction evidence="23">
        <text>(2E)-dodecenoyl-CoA + NADPH + H(+) = dodecanoyl-CoA + NADP(+)</text>
        <dbReference type="Rhea" id="RHEA:44964"/>
        <dbReference type="ChEBI" id="CHEBI:15378"/>
        <dbReference type="ChEBI" id="CHEBI:57330"/>
        <dbReference type="ChEBI" id="CHEBI:57375"/>
        <dbReference type="ChEBI" id="CHEBI:57783"/>
        <dbReference type="ChEBI" id="CHEBI:58349"/>
    </reaction>
    <physiologicalReaction direction="left-to-right" evidence="23">
        <dbReference type="Rhea" id="RHEA:44965"/>
    </physiologicalReaction>
</comment>
<evidence type="ECO:0000256" key="17">
    <source>
        <dbReference type="ARBA" id="ARBA00023186"/>
    </source>
</evidence>
<dbReference type="InterPro" id="IPR036869">
    <property type="entry name" value="J_dom_sf"/>
</dbReference>
<keyword evidence="37" id="KW-1185">Reference proteome</keyword>
<keyword evidence="9" id="KW-0378">Hydrolase</keyword>
<dbReference type="NCBIfam" id="NF004064">
    <property type="entry name" value="PRK05578.1"/>
    <property type="match status" value="1"/>
</dbReference>
<evidence type="ECO:0000256" key="30">
    <source>
        <dbReference type="PIRSR" id="PIRSR606262-1"/>
    </source>
</evidence>
<comment type="cofactor">
    <cofactor evidence="32">
        <name>Zn(2+)</name>
        <dbReference type="ChEBI" id="CHEBI:29105"/>
    </cofactor>
</comment>
<comment type="catalytic activity">
    <reaction evidence="25">
        <text>(2E)-hexenoyl-CoA + NADPH + H(+) = hexanoyl-CoA + NADP(+)</text>
        <dbReference type="Rhea" id="RHEA:44956"/>
        <dbReference type="ChEBI" id="CHEBI:15378"/>
        <dbReference type="ChEBI" id="CHEBI:57783"/>
        <dbReference type="ChEBI" id="CHEBI:58349"/>
        <dbReference type="ChEBI" id="CHEBI:62077"/>
        <dbReference type="ChEBI" id="CHEBI:62620"/>
    </reaction>
    <physiologicalReaction direction="left-to-right" evidence="25">
        <dbReference type="Rhea" id="RHEA:44957"/>
    </physiologicalReaction>
</comment>
<evidence type="ECO:0000256" key="21">
    <source>
        <dbReference type="ARBA" id="ARBA00038849"/>
    </source>
</evidence>
<evidence type="ECO:0000256" key="4">
    <source>
        <dbReference type="ARBA" id="ARBA00010476"/>
    </source>
</evidence>
<feature type="domain" description="CMP/dCMP-type deaminase" evidence="35">
    <location>
        <begin position="364"/>
        <end position="502"/>
    </location>
</feature>
<keyword evidence="7" id="KW-0597">Phosphoprotein</keyword>
<comment type="catalytic activity">
    <reaction evidence="26">
        <text>a (2E)-enoyl-CoA + NADPH + H(+) = a 2,3-saturated acyl-CoA + NADP(+)</text>
        <dbReference type="Rhea" id="RHEA:33763"/>
        <dbReference type="ChEBI" id="CHEBI:15378"/>
        <dbReference type="ChEBI" id="CHEBI:57783"/>
        <dbReference type="ChEBI" id="CHEBI:58349"/>
        <dbReference type="ChEBI" id="CHEBI:58856"/>
        <dbReference type="ChEBI" id="CHEBI:65111"/>
        <dbReference type="EC" id="1.3.1.38"/>
    </reaction>
    <physiologicalReaction direction="left-to-right" evidence="26">
        <dbReference type="Rhea" id="RHEA:33764"/>
    </physiologicalReaction>
</comment>
<dbReference type="Pfam" id="PF07743">
    <property type="entry name" value="HSCB_C"/>
    <property type="match status" value="1"/>
</dbReference>
<evidence type="ECO:0000256" key="23">
    <source>
        <dbReference type="ARBA" id="ARBA00047570"/>
    </source>
</evidence>
<dbReference type="GO" id="GO:0005777">
    <property type="term" value="C:peroxisome"/>
    <property type="evidence" value="ECO:0007669"/>
    <property type="project" value="UniProtKB-SubCell"/>
</dbReference>
<comment type="catalytic activity">
    <reaction evidence="29">
        <text>(2E)-octenoyl-CoA + NADPH + H(+) = octanoyl-CoA + NADP(+)</text>
        <dbReference type="Rhea" id="RHEA:44952"/>
        <dbReference type="ChEBI" id="CHEBI:15378"/>
        <dbReference type="ChEBI" id="CHEBI:57386"/>
        <dbReference type="ChEBI" id="CHEBI:57783"/>
        <dbReference type="ChEBI" id="CHEBI:58349"/>
        <dbReference type="ChEBI" id="CHEBI:62242"/>
    </reaction>
    <physiologicalReaction direction="left-to-right" evidence="29">
        <dbReference type="Rhea" id="RHEA:44953"/>
    </physiologicalReaction>
</comment>
<dbReference type="InterPro" id="IPR036386">
    <property type="entry name" value="HscB_C_sf"/>
</dbReference>
<evidence type="ECO:0000256" key="31">
    <source>
        <dbReference type="PIRSR" id="PIRSR606262-2"/>
    </source>
</evidence>
<gene>
    <name evidence="36" type="ORF">GMOD_00002194</name>
</gene>
<evidence type="ECO:0000256" key="16">
    <source>
        <dbReference type="ARBA" id="ARBA00023160"/>
    </source>
</evidence>
<comment type="catalytic activity">
    <reaction evidence="24">
        <text>(2E)-tetradecenoyl-CoA + NADPH + H(+) = tetradecanoyl-CoA + NADP(+)</text>
        <dbReference type="Rhea" id="RHEA:44968"/>
        <dbReference type="ChEBI" id="CHEBI:15378"/>
        <dbReference type="ChEBI" id="CHEBI:57385"/>
        <dbReference type="ChEBI" id="CHEBI:57783"/>
        <dbReference type="ChEBI" id="CHEBI:58349"/>
        <dbReference type="ChEBI" id="CHEBI:61405"/>
    </reaction>
    <physiologicalReaction direction="left-to-right" evidence="24">
        <dbReference type="Rhea" id="RHEA:44969"/>
    </physiologicalReaction>
</comment>
<keyword evidence="13" id="KW-0560">Oxidoreductase</keyword>
<dbReference type="Gene3D" id="3.40.140.10">
    <property type="entry name" value="Cytidine Deaminase, domain 2"/>
    <property type="match status" value="1"/>
</dbReference>
<dbReference type="GO" id="GO:0004126">
    <property type="term" value="F:cytidine deaminase activity"/>
    <property type="evidence" value="ECO:0007669"/>
    <property type="project" value="UniProtKB-EC"/>
</dbReference>
<evidence type="ECO:0000256" key="13">
    <source>
        <dbReference type="ARBA" id="ARBA00023002"/>
    </source>
</evidence>
<feature type="binding site" evidence="31">
    <location>
        <begin position="414"/>
        <end position="420"/>
    </location>
    <ligand>
        <name>substrate</name>
    </ligand>
</feature>
<evidence type="ECO:0000256" key="33">
    <source>
        <dbReference type="SAM" id="MobiDB-lite"/>
    </source>
</evidence>
<keyword evidence="15" id="KW-0576">Peroxisome</keyword>
<dbReference type="GO" id="GO:0051259">
    <property type="term" value="P:protein complex oligomerization"/>
    <property type="evidence" value="ECO:0007669"/>
    <property type="project" value="InterPro"/>
</dbReference>
<comment type="catalytic activity">
    <reaction evidence="28">
        <text>cytidine + H2O + H(+) = uridine + NH4(+)</text>
        <dbReference type="Rhea" id="RHEA:16069"/>
        <dbReference type="ChEBI" id="CHEBI:15377"/>
        <dbReference type="ChEBI" id="CHEBI:15378"/>
        <dbReference type="ChEBI" id="CHEBI:16704"/>
        <dbReference type="ChEBI" id="CHEBI:17562"/>
        <dbReference type="ChEBI" id="CHEBI:28938"/>
        <dbReference type="EC" id="3.5.4.5"/>
    </reaction>
</comment>
<dbReference type="Gene3D" id="1.20.1280.20">
    <property type="entry name" value="HscB, C-terminal domain"/>
    <property type="match status" value="1"/>
</dbReference>
<dbReference type="GO" id="GO:0006633">
    <property type="term" value="P:fatty acid biosynthetic process"/>
    <property type="evidence" value="ECO:0007669"/>
    <property type="project" value="UniProtKB-KW"/>
</dbReference>
<dbReference type="PROSITE" id="PS50076">
    <property type="entry name" value="DNAJ_2"/>
    <property type="match status" value="1"/>
</dbReference>
<feature type="region of interest" description="Disordered" evidence="33">
    <location>
        <begin position="101"/>
        <end position="129"/>
    </location>
</feature>
<dbReference type="SMART" id="SM00271">
    <property type="entry name" value="DnaJ"/>
    <property type="match status" value="1"/>
</dbReference>
<evidence type="ECO:0000256" key="9">
    <source>
        <dbReference type="ARBA" id="ARBA00022801"/>
    </source>
</evidence>
<comment type="pathway">
    <text evidence="3">Lipid metabolism.</text>
</comment>
<feature type="domain" description="J" evidence="34">
    <location>
        <begin position="132"/>
        <end position="209"/>
    </location>
</feature>
<proteinExistence type="inferred from homology"/>
<evidence type="ECO:0000256" key="20">
    <source>
        <dbReference type="ARBA" id="ARBA00038622"/>
    </source>
</evidence>
<feature type="compositionally biased region" description="Polar residues" evidence="33">
    <location>
        <begin position="105"/>
        <end position="115"/>
    </location>
</feature>
<dbReference type="PANTHER" id="PTHR24317:SF7">
    <property type="entry name" value="PEROXISOMAL TRANS-2-ENOYL-COA REDUCTASE"/>
    <property type="match status" value="1"/>
</dbReference>
<dbReference type="InterPro" id="IPR002347">
    <property type="entry name" value="SDR_fam"/>
</dbReference>
<dbReference type="Proteomes" id="UP000265663">
    <property type="component" value="Unassembled WGS sequence"/>
</dbReference>
<dbReference type="PANTHER" id="PTHR24317">
    <property type="entry name" value="PEROXISOMAL TRANS-2-ENOYL-COA REDUCTASE"/>
    <property type="match status" value="1"/>
</dbReference>
<evidence type="ECO:0000259" key="35">
    <source>
        <dbReference type="PROSITE" id="PS51747"/>
    </source>
</evidence>
<dbReference type="PRINTS" id="PR00081">
    <property type="entry name" value="GDHRDH"/>
</dbReference>
<dbReference type="GO" id="GO:0019166">
    <property type="term" value="F:trans-2-enoyl-CoA reductase (NADPH) activity"/>
    <property type="evidence" value="ECO:0007669"/>
    <property type="project" value="UniProtKB-EC"/>
</dbReference>
<dbReference type="SUPFAM" id="SSF46565">
    <property type="entry name" value="Chaperone J-domain"/>
    <property type="match status" value="1"/>
</dbReference>
<evidence type="ECO:0000256" key="10">
    <source>
        <dbReference type="ARBA" id="ARBA00022832"/>
    </source>
</evidence>
<dbReference type="CDD" id="cd01283">
    <property type="entry name" value="cytidine_deaminase"/>
    <property type="match status" value="1"/>
</dbReference>
<evidence type="ECO:0000256" key="12">
    <source>
        <dbReference type="ARBA" id="ARBA00022857"/>
    </source>
</evidence>
<keyword evidence="6" id="KW-0444">Lipid biosynthesis</keyword>
<comment type="similarity">
    <text evidence="4">Belongs to the HscB family.</text>
</comment>